<proteinExistence type="inferred from homology"/>
<evidence type="ECO:0000313" key="3">
    <source>
        <dbReference type="Proteomes" id="UP000016932"/>
    </source>
</evidence>
<reference evidence="2 3" key="1">
    <citation type="journal article" date="2012" name="PLoS Pathog.">
        <title>Diverse lifestyles and strategies of plant pathogenesis encoded in the genomes of eighteen Dothideomycetes fungi.</title>
        <authorList>
            <person name="Ohm R.A."/>
            <person name="Feau N."/>
            <person name="Henrissat B."/>
            <person name="Schoch C.L."/>
            <person name="Horwitz B.A."/>
            <person name="Barry K.W."/>
            <person name="Condon B.J."/>
            <person name="Copeland A.C."/>
            <person name="Dhillon B."/>
            <person name="Glaser F."/>
            <person name="Hesse C.N."/>
            <person name="Kosti I."/>
            <person name="LaButti K."/>
            <person name="Lindquist E.A."/>
            <person name="Lucas S."/>
            <person name="Salamov A.A."/>
            <person name="Bradshaw R.E."/>
            <person name="Ciuffetti L."/>
            <person name="Hamelin R.C."/>
            <person name="Kema G.H.J."/>
            <person name="Lawrence C."/>
            <person name="Scott J.A."/>
            <person name="Spatafora J.W."/>
            <person name="Turgeon B.G."/>
            <person name="de Wit P.J.G.M."/>
            <person name="Zhong S."/>
            <person name="Goodwin S.B."/>
            <person name="Grigoriev I.V."/>
        </authorList>
    </citation>
    <scope>NUCLEOTIDE SEQUENCE [LARGE SCALE GENOMIC DNA]</scope>
    <source>
        <strain evidence="2 3">CIRAD86</strain>
    </source>
</reference>
<accession>M3AR76</accession>
<keyword evidence="3" id="KW-1185">Reference proteome</keyword>
<gene>
    <name evidence="2" type="ORF">MYCFIDRAFT_29729</name>
</gene>
<dbReference type="InterPro" id="IPR021765">
    <property type="entry name" value="UstYa-like"/>
</dbReference>
<dbReference type="GO" id="GO:0043386">
    <property type="term" value="P:mycotoxin biosynthetic process"/>
    <property type="evidence" value="ECO:0007669"/>
    <property type="project" value="InterPro"/>
</dbReference>
<feature type="non-terminal residue" evidence="2">
    <location>
        <position position="1"/>
    </location>
</feature>
<evidence type="ECO:0000313" key="2">
    <source>
        <dbReference type="EMBL" id="EME87111.1"/>
    </source>
</evidence>
<dbReference type="Proteomes" id="UP000016932">
    <property type="component" value="Unassembled WGS sequence"/>
</dbReference>
<dbReference type="PANTHER" id="PTHR33365:SF14">
    <property type="entry name" value="TAT PATHWAY SIGNAL SEQUENCE"/>
    <property type="match status" value="1"/>
</dbReference>
<name>M3AR76_PSEFD</name>
<dbReference type="STRING" id="383855.M3AR76"/>
<dbReference type="OrthoDB" id="3687641at2759"/>
<dbReference type="eggNOG" id="ENOG502R9C3">
    <property type="taxonomic scope" value="Eukaryota"/>
</dbReference>
<dbReference type="GeneID" id="19338713"/>
<sequence length="146" mass="17258">NIWRQDASPEVDAAWHGISKSNPLLLSSREDIGKLGKSVQGSVQWPYCNEEIHVGKMNGFHLLRCLNAIRQTVFSEYYWPNGTTYPGHLPHIRHRIDILRRELMCTFSLDVHTLVWVEHYSTPMADFMLQRQCRRWDDIVRWKESH</sequence>
<dbReference type="AlphaFoldDB" id="M3AR76"/>
<dbReference type="RefSeq" id="XP_007922351.1">
    <property type="nucleotide sequence ID" value="XM_007924160.1"/>
</dbReference>
<comment type="similarity">
    <text evidence="1">Belongs to the ustYa family.</text>
</comment>
<dbReference type="Pfam" id="PF11807">
    <property type="entry name" value="UstYa"/>
    <property type="match status" value="1"/>
</dbReference>
<dbReference type="KEGG" id="pfj:MYCFIDRAFT_29729"/>
<dbReference type="PANTHER" id="PTHR33365">
    <property type="entry name" value="YALI0B05434P"/>
    <property type="match status" value="1"/>
</dbReference>
<protein>
    <submittedName>
        <fullName evidence="2">Uncharacterized protein</fullName>
    </submittedName>
</protein>
<organism evidence="2 3">
    <name type="scientific">Pseudocercospora fijiensis (strain CIRAD86)</name>
    <name type="common">Black leaf streak disease fungus</name>
    <name type="synonym">Mycosphaerella fijiensis</name>
    <dbReference type="NCBI Taxonomy" id="383855"/>
    <lineage>
        <taxon>Eukaryota</taxon>
        <taxon>Fungi</taxon>
        <taxon>Dikarya</taxon>
        <taxon>Ascomycota</taxon>
        <taxon>Pezizomycotina</taxon>
        <taxon>Dothideomycetes</taxon>
        <taxon>Dothideomycetidae</taxon>
        <taxon>Mycosphaerellales</taxon>
        <taxon>Mycosphaerellaceae</taxon>
        <taxon>Pseudocercospora</taxon>
    </lineage>
</organism>
<dbReference type="HOGENOM" id="CLU_042941_6_3_1"/>
<evidence type="ECO:0000256" key="1">
    <source>
        <dbReference type="ARBA" id="ARBA00035112"/>
    </source>
</evidence>
<dbReference type="EMBL" id="KB446556">
    <property type="protein sequence ID" value="EME87111.1"/>
    <property type="molecule type" value="Genomic_DNA"/>
</dbReference>
<dbReference type="VEuPathDB" id="FungiDB:MYCFIDRAFT_29729"/>